<evidence type="ECO:0000256" key="1">
    <source>
        <dbReference type="ARBA" id="ARBA00022723"/>
    </source>
</evidence>
<evidence type="ECO:0000256" key="3">
    <source>
        <dbReference type="ARBA" id="ARBA00022833"/>
    </source>
</evidence>
<dbReference type="PANTHER" id="PTHR15999:SF2">
    <property type="entry name" value="ZINC FINGER CW-TYPE PWWP DOMAIN PROTEIN 1"/>
    <property type="match status" value="1"/>
</dbReference>
<dbReference type="PANTHER" id="PTHR15999">
    <property type="entry name" value="ZINC FINGER CW-TYPE PWWP DOMAIN PROTEIN 1"/>
    <property type="match status" value="1"/>
</dbReference>
<reference evidence="7" key="1">
    <citation type="submission" date="2025-08" db="UniProtKB">
        <authorList>
            <consortium name="RefSeq"/>
        </authorList>
    </citation>
    <scope>IDENTIFICATION</scope>
    <source>
        <tissue evidence="7">Muscle</tissue>
    </source>
</reference>
<evidence type="ECO:0000259" key="4">
    <source>
        <dbReference type="PROSITE" id="PS50812"/>
    </source>
</evidence>
<protein>
    <submittedName>
        <fullName evidence="7">Uncharacterized protein LOC117237328</fullName>
    </submittedName>
</protein>
<dbReference type="GeneID" id="117237328"/>
<keyword evidence="6" id="KW-1185">Reference proteome</keyword>
<feature type="domain" description="PWWP" evidence="4">
    <location>
        <begin position="275"/>
        <end position="341"/>
    </location>
</feature>
<evidence type="ECO:0000313" key="6">
    <source>
        <dbReference type="Proteomes" id="UP000504631"/>
    </source>
</evidence>
<dbReference type="CDD" id="cd20145">
    <property type="entry name" value="PWWP_ZCWPW1"/>
    <property type="match status" value="1"/>
</dbReference>
<keyword evidence="1" id="KW-0479">Metal-binding</keyword>
<feature type="domain" description="CW-type" evidence="5">
    <location>
        <begin position="207"/>
        <end position="261"/>
    </location>
</feature>
<dbReference type="KEGG" id="bvk:117237328"/>
<keyword evidence="2" id="KW-0863">Zinc-finger</keyword>
<proteinExistence type="predicted"/>
<dbReference type="GO" id="GO:0005634">
    <property type="term" value="C:nucleus"/>
    <property type="evidence" value="ECO:0007669"/>
    <property type="project" value="TreeGrafter"/>
</dbReference>
<dbReference type="RefSeq" id="XP_033357052.1">
    <property type="nucleotide sequence ID" value="XM_033501161.1"/>
</dbReference>
<dbReference type="Proteomes" id="UP000504631">
    <property type="component" value="Unplaced"/>
</dbReference>
<dbReference type="PROSITE" id="PS51050">
    <property type="entry name" value="ZF_CW"/>
    <property type="match status" value="1"/>
</dbReference>
<organism evidence="6 7">
    <name type="scientific">Bombus vosnesenskii</name>
    <dbReference type="NCBI Taxonomy" id="207650"/>
    <lineage>
        <taxon>Eukaryota</taxon>
        <taxon>Metazoa</taxon>
        <taxon>Ecdysozoa</taxon>
        <taxon>Arthropoda</taxon>
        <taxon>Hexapoda</taxon>
        <taxon>Insecta</taxon>
        <taxon>Pterygota</taxon>
        <taxon>Neoptera</taxon>
        <taxon>Endopterygota</taxon>
        <taxon>Hymenoptera</taxon>
        <taxon>Apocrita</taxon>
        <taxon>Aculeata</taxon>
        <taxon>Apoidea</taxon>
        <taxon>Anthophila</taxon>
        <taxon>Apidae</taxon>
        <taxon>Bombus</taxon>
        <taxon>Pyrobombus</taxon>
    </lineage>
</organism>
<dbReference type="AlphaFoldDB" id="A0A6J3KVQ0"/>
<evidence type="ECO:0000256" key="2">
    <source>
        <dbReference type="ARBA" id="ARBA00022771"/>
    </source>
</evidence>
<name>A0A6J3KVQ0_9HYME</name>
<dbReference type="Pfam" id="PF00855">
    <property type="entry name" value="PWWP"/>
    <property type="match status" value="1"/>
</dbReference>
<dbReference type="Gene3D" id="2.30.30.140">
    <property type="match status" value="1"/>
</dbReference>
<accession>A0A6J3KVQ0</accession>
<dbReference type="SMART" id="SM00293">
    <property type="entry name" value="PWWP"/>
    <property type="match status" value="1"/>
</dbReference>
<dbReference type="PROSITE" id="PS50812">
    <property type="entry name" value="PWWP"/>
    <property type="match status" value="1"/>
</dbReference>
<gene>
    <name evidence="7" type="primary">LOC117237328</name>
</gene>
<evidence type="ECO:0000313" key="7">
    <source>
        <dbReference type="RefSeq" id="XP_033357052.1"/>
    </source>
</evidence>
<evidence type="ECO:0000259" key="5">
    <source>
        <dbReference type="PROSITE" id="PS51050"/>
    </source>
</evidence>
<sequence>MQQPTENCMQEKNFLFERSDLNRQTSRMLFGKWKFGQVKYSNSSTNLFSQTNLFRKQSFENTSDSFVTPPMDKICITTPKAPVKYKKQIKKGGLRPKKLHYTDDELDAIDSGVYIQCNQSNDMFHKQRMAKCNRFDSSQSQIHRLRVKLDKIKVQTNDKENDKNVIGNNKNNVVQESPVVFNPNAKILSQCDNNLNWKEKLYWLQPRRDVGVWIECCRKKCKKWRYVEDYHDPVDVPKIWYCEMNSDKLMASCDIAERPTSCSIKTDLIENAYNAGSIVWAYVKGYPWWPGIINDCPDTCTFYTLPKNSSKPSKYYVTFFNEEKLEANWILKRNLKPLATNKYSTLIKKTKFNGIDYQQLLQKAHKTATDALALSILERLRRFSFLALYEKFYDINNNSTQLISNTTRTDILSEMDTNSDDEISCSHPINKHYTLKEYYLEVICKNRNALSNVAK</sequence>
<dbReference type="GO" id="GO:0008270">
    <property type="term" value="F:zinc ion binding"/>
    <property type="evidence" value="ECO:0007669"/>
    <property type="project" value="UniProtKB-KW"/>
</dbReference>
<dbReference type="Pfam" id="PF07496">
    <property type="entry name" value="zf-CW"/>
    <property type="match status" value="1"/>
</dbReference>
<dbReference type="InterPro" id="IPR000313">
    <property type="entry name" value="PWWP_dom"/>
</dbReference>
<dbReference type="Gene3D" id="3.30.40.100">
    <property type="match status" value="1"/>
</dbReference>
<keyword evidence="3" id="KW-0862">Zinc</keyword>
<dbReference type="InterPro" id="IPR042778">
    <property type="entry name" value="ZCWPW1/ZCWPW2"/>
</dbReference>
<dbReference type="InterPro" id="IPR011124">
    <property type="entry name" value="Znf_CW"/>
</dbReference>
<dbReference type="SUPFAM" id="SSF63748">
    <property type="entry name" value="Tudor/PWWP/MBT"/>
    <property type="match status" value="1"/>
</dbReference>